<keyword evidence="4 18" id="KW-0963">Cytoplasm</keyword>
<keyword evidence="12 18" id="KW-0511">Multifunctional enzyme</keyword>
<dbReference type="GO" id="GO:0003977">
    <property type="term" value="F:UDP-N-acetylglucosamine diphosphorylase activity"/>
    <property type="evidence" value="ECO:0007669"/>
    <property type="project" value="UniProtKB-UniRule"/>
</dbReference>
<feature type="binding site" evidence="18">
    <location>
        <position position="363"/>
    </location>
    <ligand>
        <name>UDP-N-acetyl-alpha-D-glucosamine</name>
        <dbReference type="ChEBI" id="CHEBI:57705"/>
    </ligand>
</feature>
<keyword evidence="7 18" id="KW-0479">Metal-binding</keyword>
<accession>A0A8J2YII0</accession>
<gene>
    <name evidence="18 20" type="primary">glmU</name>
    <name evidence="20" type="ORF">GCM10007276_22640</name>
</gene>
<evidence type="ECO:0000259" key="19">
    <source>
        <dbReference type="Pfam" id="PF12804"/>
    </source>
</evidence>
<dbReference type="SUPFAM" id="SSF53448">
    <property type="entry name" value="Nucleotide-diphospho-sugar transferases"/>
    <property type="match status" value="1"/>
</dbReference>
<evidence type="ECO:0000256" key="11">
    <source>
        <dbReference type="ARBA" id="ARBA00022984"/>
    </source>
</evidence>
<dbReference type="InterPro" id="IPR011004">
    <property type="entry name" value="Trimer_LpxA-like_sf"/>
</dbReference>
<keyword evidence="5 18" id="KW-0808">Transferase</keyword>
<dbReference type="PROSITE" id="PS00101">
    <property type="entry name" value="HEXAPEP_TRANSFERASES"/>
    <property type="match status" value="1"/>
</dbReference>
<dbReference type="GO" id="GO:0016020">
    <property type="term" value="C:membrane"/>
    <property type="evidence" value="ECO:0007669"/>
    <property type="project" value="GOC"/>
</dbReference>
<keyword evidence="9 18" id="KW-0460">Magnesium</keyword>
<evidence type="ECO:0000256" key="12">
    <source>
        <dbReference type="ARBA" id="ARBA00023268"/>
    </source>
</evidence>
<dbReference type="UniPathway" id="UPA00973"/>
<evidence type="ECO:0000256" key="6">
    <source>
        <dbReference type="ARBA" id="ARBA00022695"/>
    </source>
</evidence>
<feature type="binding site" evidence="18">
    <location>
        <position position="319"/>
    </location>
    <ligand>
        <name>UDP-N-acetyl-alpha-D-glucosamine</name>
        <dbReference type="ChEBI" id="CHEBI:57705"/>
    </ligand>
</feature>
<dbReference type="CDD" id="cd02540">
    <property type="entry name" value="GT2_GlmU_N_bac"/>
    <property type="match status" value="1"/>
</dbReference>
<dbReference type="GO" id="GO:0006048">
    <property type="term" value="P:UDP-N-acetylglucosamine biosynthetic process"/>
    <property type="evidence" value="ECO:0007669"/>
    <property type="project" value="UniProtKB-UniPathway"/>
</dbReference>
<feature type="region of interest" description="Linker" evidence="18">
    <location>
        <begin position="233"/>
        <end position="253"/>
    </location>
</feature>
<keyword evidence="6 18" id="KW-0548">Nucleotidyltransferase</keyword>
<proteinExistence type="inferred from homology"/>
<comment type="caution">
    <text evidence="20">The sequence shown here is derived from an EMBL/GenBank/DDBJ whole genome shotgun (WGS) entry which is preliminary data.</text>
</comment>
<feature type="binding site" evidence="18">
    <location>
        <position position="230"/>
    </location>
    <ligand>
        <name>UDP-N-acetyl-alpha-D-glucosamine</name>
        <dbReference type="ChEBI" id="CHEBI:57705"/>
    </ligand>
</feature>
<feature type="binding site" evidence="18">
    <location>
        <position position="78"/>
    </location>
    <ligand>
        <name>UDP-N-acetyl-alpha-D-glucosamine</name>
        <dbReference type="ChEBI" id="CHEBI:57705"/>
    </ligand>
</feature>
<feature type="binding site" evidence="18">
    <location>
        <begin position="83"/>
        <end position="84"/>
    </location>
    <ligand>
        <name>UDP-N-acetyl-alpha-D-glucosamine</name>
        <dbReference type="ChEBI" id="CHEBI:57705"/>
    </ligand>
</feature>
<reference evidence="20" key="2">
    <citation type="submission" date="2020-09" db="EMBL/GenBank/DDBJ databases">
        <authorList>
            <person name="Sun Q."/>
            <person name="Sedlacek I."/>
        </authorList>
    </citation>
    <scope>NUCLEOTIDE SEQUENCE</scope>
    <source>
        <strain evidence="20">CCM 7684</strain>
    </source>
</reference>
<dbReference type="PANTHER" id="PTHR43584:SF3">
    <property type="entry name" value="BIFUNCTIONAL PROTEIN GLMU"/>
    <property type="match status" value="1"/>
</dbReference>
<feature type="binding site" evidence="18">
    <location>
        <position position="366"/>
    </location>
    <ligand>
        <name>acetyl-CoA</name>
        <dbReference type="ChEBI" id="CHEBI:57288"/>
    </ligand>
</feature>
<evidence type="ECO:0000256" key="16">
    <source>
        <dbReference type="ARBA" id="ARBA00048493"/>
    </source>
</evidence>
<comment type="catalytic activity">
    <reaction evidence="15 18">
        <text>alpha-D-glucosamine 1-phosphate + acetyl-CoA = N-acetyl-alpha-D-glucosamine 1-phosphate + CoA + H(+)</text>
        <dbReference type="Rhea" id="RHEA:13725"/>
        <dbReference type="ChEBI" id="CHEBI:15378"/>
        <dbReference type="ChEBI" id="CHEBI:57287"/>
        <dbReference type="ChEBI" id="CHEBI:57288"/>
        <dbReference type="ChEBI" id="CHEBI:57776"/>
        <dbReference type="ChEBI" id="CHEBI:58516"/>
        <dbReference type="EC" id="2.3.1.157"/>
    </reaction>
</comment>
<feature type="binding site" evidence="18">
    <location>
        <position position="391"/>
    </location>
    <ligand>
        <name>acetyl-CoA</name>
        <dbReference type="ChEBI" id="CHEBI:57288"/>
    </ligand>
</feature>
<evidence type="ECO:0000256" key="15">
    <source>
        <dbReference type="ARBA" id="ARBA00048247"/>
    </source>
</evidence>
<comment type="similarity">
    <text evidence="2 18">In the C-terminal section; belongs to the transferase hexapeptide repeat family.</text>
</comment>
<evidence type="ECO:0000256" key="9">
    <source>
        <dbReference type="ARBA" id="ARBA00022842"/>
    </source>
</evidence>
<dbReference type="InterPro" id="IPR038009">
    <property type="entry name" value="GlmU_C_LbH"/>
</dbReference>
<dbReference type="NCBIfam" id="NF010933">
    <property type="entry name" value="PRK14353.1"/>
    <property type="match status" value="1"/>
</dbReference>
<comment type="function">
    <text evidence="17 18">Catalyzes the last two sequential reactions in the de novo biosynthetic pathway for UDP-N-acetylglucosamine (UDP-GlcNAc). The C-terminal domain catalyzes the transfer of acetyl group from acetyl coenzyme A to glucosamine-1-phosphate (GlcN-1-P) to produce N-acetylglucosamine-1-phosphate (GlcNAc-1-P), which is converted into UDP-GlcNAc by the transfer of uridine 5-monophosphate (from uridine 5-triphosphate), a reaction catalyzed by the N-terminal domain.</text>
</comment>
<keyword evidence="21" id="KW-1185">Reference proteome</keyword>
<dbReference type="InterPro" id="IPR050065">
    <property type="entry name" value="GlmU-like"/>
</dbReference>
<dbReference type="HAMAP" id="MF_01631">
    <property type="entry name" value="GlmU"/>
    <property type="match status" value="1"/>
</dbReference>
<reference evidence="20" key="1">
    <citation type="journal article" date="2014" name="Int. J. Syst. Evol. Microbiol.">
        <title>Complete genome sequence of Corynebacterium casei LMG S-19264T (=DSM 44701T), isolated from a smear-ripened cheese.</title>
        <authorList>
            <consortium name="US DOE Joint Genome Institute (JGI-PGF)"/>
            <person name="Walter F."/>
            <person name="Albersmeier A."/>
            <person name="Kalinowski J."/>
            <person name="Ruckert C."/>
        </authorList>
    </citation>
    <scope>NUCLEOTIDE SEQUENCE</scope>
    <source>
        <strain evidence="20">CCM 7684</strain>
    </source>
</reference>
<dbReference type="NCBIfam" id="TIGR01173">
    <property type="entry name" value="glmU"/>
    <property type="match status" value="1"/>
</dbReference>
<evidence type="ECO:0000256" key="14">
    <source>
        <dbReference type="ARBA" id="ARBA00023316"/>
    </source>
</evidence>
<dbReference type="Gene3D" id="3.90.550.10">
    <property type="entry name" value="Spore Coat Polysaccharide Biosynthesis Protein SpsA, Chain A"/>
    <property type="match status" value="1"/>
</dbReference>
<dbReference type="GO" id="GO:0000287">
    <property type="term" value="F:magnesium ion binding"/>
    <property type="evidence" value="ECO:0007669"/>
    <property type="project" value="UniProtKB-UniRule"/>
</dbReference>
<evidence type="ECO:0000313" key="20">
    <source>
        <dbReference type="EMBL" id="GGE44974.1"/>
    </source>
</evidence>
<feature type="binding site" evidence="18">
    <location>
        <position position="337"/>
    </location>
    <ligand>
        <name>UDP-N-acetyl-alpha-D-glucosamine</name>
        <dbReference type="ChEBI" id="CHEBI:57705"/>
    </ligand>
</feature>
<evidence type="ECO:0000256" key="5">
    <source>
        <dbReference type="ARBA" id="ARBA00022679"/>
    </source>
</evidence>
<dbReference type="InterPro" id="IPR029044">
    <property type="entry name" value="Nucleotide-diphossugar_trans"/>
</dbReference>
<dbReference type="SUPFAM" id="SSF51161">
    <property type="entry name" value="Trimeric LpxA-like enzymes"/>
    <property type="match status" value="1"/>
</dbReference>
<sequence>MTNRRCLTVILAAGEGTRMRSKLPKALHRIAARSMLSHTVASATEAGADALAVVVGPGHEAVAEEARKARADVSVYVQTERRGTAHAVLAARERIAEGYDDLVVLFCDTPLVRASTIAGLRQSVGEGVAVAVLGFQAKDPTNYGRLLTEDGKLTAIREHKDASDAERRVSLCNAGLMALDGSRALELLQAIGSSNAQNEFYLTDVVEIAAAKGLVSVVREAPEAEVQGVNTRAQLAQAEAEIQRRLRQAAMDGGATLVAPETVFLSFDTRLGEDVVVEPHVVFGPGVTVEDGAVIHAFSHLEGAHVGAVASVGPYARLRPGAQLGRKSRAGNFVEVKNAVVGEGAKINHLTYIGDATIGAAANIGAGTITCNYDGFSKNRTTIGAGAFIGSNSALVAPVTIGEGAYVGSGSVITRDVAPDALAVARGRQVEKTGWAEAFRTAKAKPRGEKA</sequence>
<dbReference type="GO" id="GO:0009252">
    <property type="term" value="P:peptidoglycan biosynthetic process"/>
    <property type="evidence" value="ECO:0007669"/>
    <property type="project" value="UniProtKB-UniRule"/>
</dbReference>
<evidence type="ECO:0000256" key="3">
    <source>
        <dbReference type="ARBA" id="ARBA00007947"/>
    </source>
</evidence>
<organism evidence="20 21">
    <name type="scientific">Agaricicola taiwanensis</name>
    <dbReference type="NCBI Taxonomy" id="591372"/>
    <lineage>
        <taxon>Bacteria</taxon>
        <taxon>Pseudomonadati</taxon>
        <taxon>Pseudomonadota</taxon>
        <taxon>Alphaproteobacteria</taxon>
        <taxon>Rhodobacterales</taxon>
        <taxon>Paracoccaceae</taxon>
        <taxon>Agaricicola</taxon>
    </lineage>
</organism>
<evidence type="ECO:0000256" key="10">
    <source>
        <dbReference type="ARBA" id="ARBA00022960"/>
    </source>
</evidence>
<evidence type="ECO:0000256" key="4">
    <source>
        <dbReference type="ARBA" id="ARBA00022490"/>
    </source>
</evidence>
<feature type="binding site" evidence="18">
    <location>
        <position position="352"/>
    </location>
    <ligand>
        <name>UDP-N-acetyl-alpha-D-glucosamine</name>
        <dbReference type="ChEBI" id="CHEBI:57705"/>
    </ligand>
</feature>
<feature type="binding site" evidence="18">
    <location>
        <position position="158"/>
    </location>
    <ligand>
        <name>UDP-N-acetyl-alpha-D-glucosamine</name>
        <dbReference type="ChEBI" id="CHEBI:57705"/>
    </ligand>
</feature>
<dbReference type="InterPro" id="IPR005882">
    <property type="entry name" value="Bifunctional_GlmU"/>
</dbReference>
<keyword evidence="11 18" id="KW-0573">Peptidoglycan synthesis</keyword>
<dbReference type="InterPro" id="IPR018357">
    <property type="entry name" value="Hexapep_transf_CS"/>
</dbReference>
<comment type="pathway">
    <text evidence="18">Bacterial outer membrane biogenesis; LPS lipid A biosynthesis.</text>
</comment>
<evidence type="ECO:0000256" key="2">
    <source>
        <dbReference type="ARBA" id="ARBA00007707"/>
    </source>
</evidence>
<comment type="pathway">
    <text evidence="18">Nucleotide-sugar biosynthesis; UDP-N-acetyl-alpha-D-glucosamine biosynthesis; UDP-N-acetyl-alpha-D-glucosamine from N-acetyl-alpha-D-glucosamine 1-phosphate: step 1/1.</text>
</comment>
<keyword evidence="10 18" id="KW-0133">Cell shape</keyword>
<dbReference type="AlphaFoldDB" id="A0A8J2YII0"/>
<dbReference type="GO" id="GO:0019134">
    <property type="term" value="F:glucosamine-1-phosphate N-acetyltransferase activity"/>
    <property type="evidence" value="ECO:0007669"/>
    <property type="project" value="UniProtKB-UniRule"/>
</dbReference>
<feature type="binding site" evidence="18">
    <location>
        <begin position="11"/>
        <end position="14"/>
    </location>
    <ligand>
        <name>UDP-N-acetyl-alpha-D-glucosamine</name>
        <dbReference type="ChEBI" id="CHEBI:57705"/>
    </ligand>
</feature>
<dbReference type="Pfam" id="PF12804">
    <property type="entry name" value="NTP_transf_3"/>
    <property type="match status" value="1"/>
</dbReference>
<dbReference type="EMBL" id="BMCP01000002">
    <property type="protein sequence ID" value="GGE44974.1"/>
    <property type="molecule type" value="Genomic_DNA"/>
</dbReference>
<dbReference type="GO" id="GO:0071555">
    <property type="term" value="P:cell wall organization"/>
    <property type="evidence" value="ECO:0007669"/>
    <property type="project" value="UniProtKB-KW"/>
</dbReference>
<dbReference type="GO" id="GO:0009245">
    <property type="term" value="P:lipid A biosynthetic process"/>
    <property type="evidence" value="ECO:0007669"/>
    <property type="project" value="UniProtKB-UniRule"/>
</dbReference>
<dbReference type="RefSeq" id="WP_188409837.1">
    <property type="nucleotide sequence ID" value="NZ_BMCP01000002.1"/>
</dbReference>
<evidence type="ECO:0000256" key="17">
    <source>
        <dbReference type="ARBA" id="ARBA00049628"/>
    </source>
</evidence>
<feature type="active site" description="Proton acceptor" evidence="18">
    <location>
        <position position="349"/>
    </location>
</feature>
<feature type="binding site" evidence="18">
    <location>
        <position position="144"/>
    </location>
    <ligand>
        <name>UDP-N-acetyl-alpha-D-glucosamine</name>
        <dbReference type="ChEBI" id="CHEBI:57705"/>
    </ligand>
</feature>
<feature type="binding site" evidence="18">
    <location>
        <begin position="372"/>
        <end position="373"/>
    </location>
    <ligand>
        <name>acetyl-CoA</name>
        <dbReference type="ChEBI" id="CHEBI:57288"/>
    </ligand>
</feature>
<feature type="region of interest" description="N-acetyltransferase" evidence="18">
    <location>
        <begin position="254"/>
        <end position="451"/>
    </location>
</feature>
<dbReference type="Proteomes" id="UP000602745">
    <property type="component" value="Unassembled WGS sequence"/>
</dbReference>
<dbReference type="InterPro" id="IPR025877">
    <property type="entry name" value="MobA-like_NTP_Trfase"/>
</dbReference>
<evidence type="ECO:0000256" key="1">
    <source>
        <dbReference type="ARBA" id="ARBA00004496"/>
    </source>
</evidence>
<dbReference type="GO" id="GO:0008360">
    <property type="term" value="P:regulation of cell shape"/>
    <property type="evidence" value="ECO:0007669"/>
    <property type="project" value="UniProtKB-KW"/>
</dbReference>
<evidence type="ECO:0000256" key="8">
    <source>
        <dbReference type="ARBA" id="ARBA00022737"/>
    </source>
</evidence>
<dbReference type="PANTHER" id="PTHR43584">
    <property type="entry name" value="NUCLEOTIDYL TRANSFERASE"/>
    <property type="match status" value="1"/>
</dbReference>
<comment type="catalytic activity">
    <reaction evidence="16 18">
        <text>N-acetyl-alpha-D-glucosamine 1-phosphate + UTP + H(+) = UDP-N-acetyl-alpha-D-glucosamine + diphosphate</text>
        <dbReference type="Rhea" id="RHEA:13509"/>
        <dbReference type="ChEBI" id="CHEBI:15378"/>
        <dbReference type="ChEBI" id="CHEBI:33019"/>
        <dbReference type="ChEBI" id="CHEBI:46398"/>
        <dbReference type="ChEBI" id="CHEBI:57705"/>
        <dbReference type="ChEBI" id="CHEBI:57776"/>
        <dbReference type="EC" id="2.7.7.23"/>
    </reaction>
</comment>
<protein>
    <recommendedName>
        <fullName evidence="18">Bifunctional protein GlmU</fullName>
    </recommendedName>
    <domain>
        <recommendedName>
            <fullName evidence="18">UDP-N-acetylglucosamine pyrophosphorylase</fullName>
            <ecNumber evidence="18">2.7.7.23</ecNumber>
        </recommendedName>
        <alternativeName>
            <fullName evidence="18">N-acetylglucosamine-1-phosphate uridyltransferase</fullName>
        </alternativeName>
    </domain>
    <domain>
        <recommendedName>
            <fullName evidence="18">Glucosamine-1-phosphate N-acetyltransferase</fullName>
            <ecNumber evidence="18">2.3.1.157</ecNumber>
        </recommendedName>
    </domain>
</protein>
<evidence type="ECO:0000256" key="7">
    <source>
        <dbReference type="ARBA" id="ARBA00022723"/>
    </source>
</evidence>
<comment type="cofactor">
    <cofactor evidence="18">
        <name>Mg(2+)</name>
        <dbReference type="ChEBI" id="CHEBI:18420"/>
    </cofactor>
    <text evidence="18">Binds 1 Mg(2+) ion per subunit.</text>
</comment>
<feature type="binding site" evidence="18">
    <location>
        <position position="230"/>
    </location>
    <ligand>
        <name>Mg(2+)</name>
        <dbReference type="ChEBI" id="CHEBI:18420"/>
    </ligand>
</feature>
<feature type="binding site" evidence="18">
    <location>
        <position position="108"/>
    </location>
    <ligand>
        <name>Mg(2+)</name>
        <dbReference type="ChEBI" id="CHEBI:18420"/>
    </ligand>
</feature>
<keyword evidence="8 18" id="KW-0677">Repeat</keyword>
<feature type="binding site" evidence="18">
    <location>
        <position position="409"/>
    </location>
    <ligand>
        <name>acetyl-CoA</name>
        <dbReference type="ChEBI" id="CHEBI:57288"/>
    </ligand>
</feature>
<dbReference type="UniPathway" id="UPA00113">
    <property type="reaction ID" value="UER00532"/>
</dbReference>
<name>A0A8J2YII0_9RHOB</name>
<dbReference type="CDD" id="cd03353">
    <property type="entry name" value="LbH_GlmU_C"/>
    <property type="match status" value="1"/>
</dbReference>
<dbReference type="Pfam" id="PF00132">
    <property type="entry name" value="Hexapep"/>
    <property type="match status" value="2"/>
</dbReference>
<evidence type="ECO:0000256" key="18">
    <source>
        <dbReference type="HAMAP-Rule" id="MF_01631"/>
    </source>
</evidence>
<dbReference type="EC" id="2.7.7.23" evidence="18"/>
<comment type="subcellular location">
    <subcellularLocation>
        <location evidence="1 18">Cytoplasm</location>
    </subcellularLocation>
</comment>
<evidence type="ECO:0000313" key="21">
    <source>
        <dbReference type="Proteomes" id="UP000602745"/>
    </source>
</evidence>
<comment type="caution">
    <text evidence="18">Lacks conserved residue(s) required for the propagation of feature annotation.</text>
</comment>
<dbReference type="InterPro" id="IPR001451">
    <property type="entry name" value="Hexapep"/>
</dbReference>
<dbReference type="EC" id="2.3.1.157" evidence="18"/>
<feature type="region of interest" description="Pyrophosphorylase" evidence="18">
    <location>
        <begin position="1"/>
        <end position="232"/>
    </location>
</feature>
<feature type="binding site" evidence="18">
    <location>
        <position position="173"/>
    </location>
    <ligand>
        <name>UDP-N-acetyl-alpha-D-glucosamine</name>
        <dbReference type="ChEBI" id="CHEBI:57705"/>
    </ligand>
</feature>
<dbReference type="GO" id="GO:0005737">
    <property type="term" value="C:cytoplasm"/>
    <property type="evidence" value="ECO:0007669"/>
    <property type="project" value="UniProtKB-SubCell"/>
</dbReference>
<feature type="domain" description="MobA-like NTP transferase" evidence="19">
    <location>
        <begin position="9"/>
        <end position="147"/>
    </location>
</feature>
<feature type="binding site" evidence="18">
    <location>
        <position position="25"/>
    </location>
    <ligand>
        <name>UDP-N-acetyl-alpha-D-glucosamine</name>
        <dbReference type="ChEBI" id="CHEBI:57705"/>
    </ligand>
</feature>
<comment type="pathway">
    <text evidence="18">Nucleotide-sugar biosynthesis; UDP-N-acetyl-alpha-D-glucosamine biosynthesis; N-acetyl-alpha-D-glucosamine 1-phosphate from alpha-D-glucosamine 6-phosphate (route II): step 2/2.</text>
</comment>
<dbReference type="Gene3D" id="2.160.10.10">
    <property type="entry name" value="Hexapeptide repeat proteins"/>
    <property type="match status" value="1"/>
</dbReference>
<comment type="subunit">
    <text evidence="18">Homotrimer.</text>
</comment>
<dbReference type="GO" id="GO:0000902">
    <property type="term" value="P:cell morphogenesis"/>
    <property type="evidence" value="ECO:0007669"/>
    <property type="project" value="UniProtKB-UniRule"/>
</dbReference>
<keyword evidence="14 18" id="KW-0961">Cell wall biogenesis/degradation</keyword>
<comment type="similarity">
    <text evidence="3 18">In the N-terminal section; belongs to the N-acetylglucosamine-1-phosphate uridyltransferase family.</text>
</comment>
<evidence type="ECO:0000256" key="13">
    <source>
        <dbReference type="ARBA" id="ARBA00023315"/>
    </source>
</evidence>
<feature type="binding site" evidence="18">
    <location>
        <position position="426"/>
    </location>
    <ligand>
        <name>acetyl-CoA</name>
        <dbReference type="ChEBI" id="CHEBI:57288"/>
    </ligand>
</feature>
<keyword evidence="13 18" id="KW-0012">Acyltransferase</keyword>